<dbReference type="FunFam" id="1.10.150.20:FF:000039">
    <property type="entry name" value="Polymerase (DNA directed) kappa"/>
    <property type="match status" value="1"/>
</dbReference>
<dbReference type="GO" id="GO:0042276">
    <property type="term" value="P:error-prone translesion synthesis"/>
    <property type="evidence" value="ECO:0007669"/>
    <property type="project" value="TreeGrafter"/>
</dbReference>
<organism evidence="4 5">
    <name type="scientific">Recurvomyces mirabilis</name>
    <dbReference type="NCBI Taxonomy" id="574656"/>
    <lineage>
        <taxon>Eukaryota</taxon>
        <taxon>Fungi</taxon>
        <taxon>Dikarya</taxon>
        <taxon>Ascomycota</taxon>
        <taxon>Pezizomycotina</taxon>
        <taxon>Dothideomycetes</taxon>
        <taxon>Dothideomycetidae</taxon>
        <taxon>Mycosphaerellales</taxon>
        <taxon>Teratosphaeriaceae</taxon>
        <taxon>Recurvomyces</taxon>
    </lineage>
</organism>
<dbReference type="InterPro" id="IPR001126">
    <property type="entry name" value="UmuC"/>
</dbReference>
<dbReference type="GO" id="GO:0070987">
    <property type="term" value="P:error-free translesion synthesis"/>
    <property type="evidence" value="ECO:0007669"/>
    <property type="project" value="UniProtKB-ARBA"/>
</dbReference>
<dbReference type="Gene3D" id="3.30.1490.100">
    <property type="entry name" value="DNA polymerase, Y-family, little finger domain"/>
    <property type="match status" value="1"/>
</dbReference>
<keyword evidence="5" id="KW-1185">Reference proteome</keyword>
<dbReference type="NCBIfam" id="NF002677">
    <property type="entry name" value="PRK02406.1"/>
    <property type="match status" value="1"/>
</dbReference>
<dbReference type="Proteomes" id="UP001274830">
    <property type="component" value="Unassembled WGS sequence"/>
</dbReference>
<dbReference type="AlphaFoldDB" id="A0AAE1C1X0"/>
<dbReference type="InterPro" id="IPR017961">
    <property type="entry name" value="DNA_pol_Y-fam_little_finger"/>
</dbReference>
<dbReference type="SUPFAM" id="SSF100879">
    <property type="entry name" value="Lesion bypass DNA polymerase (Y-family), little finger domain"/>
    <property type="match status" value="1"/>
</dbReference>
<dbReference type="PANTHER" id="PTHR11076:SF33">
    <property type="entry name" value="DNA POLYMERASE KAPPA"/>
    <property type="match status" value="1"/>
</dbReference>
<evidence type="ECO:0000259" key="3">
    <source>
        <dbReference type="PROSITE" id="PS50173"/>
    </source>
</evidence>
<comment type="caution">
    <text evidence="4">The sequence shown here is derived from an EMBL/GenBank/DDBJ whole genome shotgun (WGS) entry which is preliminary data.</text>
</comment>
<dbReference type="CDD" id="cd03586">
    <property type="entry name" value="PolY_Pol_IV_kappa"/>
    <property type="match status" value="1"/>
</dbReference>
<dbReference type="InterPro" id="IPR022880">
    <property type="entry name" value="DNApol_IV"/>
</dbReference>
<reference evidence="4" key="1">
    <citation type="submission" date="2023-07" db="EMBL/GenBank/DDBJ databases">
        <title>Black Yeasts Isolated from many extreme environments.</title>
        <authorList>
            <person name="Coleine C."/>
            <person name="Stajich J.E."/>
            <person name="Selbmann L."/>
        </authorList>
    </citation>
    <scope>NUCLEOTIDE SEQUENCE</scope>
    <source>
        <strain evidence="4">CCFEE 5485</strain>
    </source>
</reference>
<evidence type="ECO:0000256" key="2">
    <source>
        <dbReference type="SAM" id="MobiDB-lite"/>
    </source>
</evidence>
<accession>A0AAE1C1X0</accession>
<dbReference type="InterPro" id="IPR036775">
    <property type="entry name" value="DNA_pol_Y-fam_lit_finger_sf"/>
</dbReference>
<dbReference type="Gene3D" id="1.10.150.810">
    <property type="match status" value="1"/>
</dbReference>
<dbReference type="EMBL" id="JAUTXT010000017">
    <property type="protein sequence ID" value="KAK3674985.1"/>
    <property type="molecule type" value="Genomic_DNA"/>
</dbReference>
<dbReference type="FunFam" id="3.30.1490.100:FF:000010">
    <property type="entry name" value="DNA-directed polymerase kappa"/>
    <property type="match status" value="1"/>
</dbReference>
<proteinExistence type="predicted"/>
<dbReference type="PANTHER" id="PTHR11076">
    <property type="entry name" value="DNA REPAIR POLYMERASE UMUC / TRANSFERASE FAMILY MEMBER"/>
    <property type="match status" value="1"/>
</dbReference>
<dbReference type="SUPFAM" id="SSF56672">
    <property type="entry name" value="DNA/RNA polymerases"/>
    <property type="match status" value="1"/>
</dbReference>
<gene>
    <name evidence="4" type="ORF">LTR78_005329</name>
</gene>
<feature type="compositionally biased region" description="Basic and acidic residues" evidence="2">
    <location>
        <begin position="537"/>
        <end position="546"/>
    </location>
</feature>
<evidence type="ECO:0000313" key="5">
    <source>
        <dbReference type="Proteomes" id="UP001274830"/>
    </source>
</evidence>
<evidence type="ECO:0000313" key="4">
    <source>
        <dbReference type="EMBL" id="KAK3674985.1"/>
    </source>
</evidence>
<dbReference type="GO" id="GO:0003887">
    <property type="term" value="F:DNA-directed DNA polymerase activity"/>
    <property type="evidence" value="ECO:0007669"/>
    <property type="project" value="InterPro"/>
</dbReference>
<dbReference type="FunFam" id="3.30.70.270:FF:000014">
    <property type="entry name" value="DNA polymerase kappa subunit"/>
    <property type="match status" value="1"/>
</dbReference>
<dbReference type="Gene3D" id="3.30.160.60">
    <property type="entry name" value="Classic Zinc Finger"/>
    <property type="match status" value="1"/>
</dbReference>
<feature type="domain" description="UmuC" evidence="3">
    <location>
        <begin position="128"/>
        <end position="307"/>
    </location>
</feature>
<feature type="region of interest" description="Disordered" evidence="2">
    <location>
        <begin position="641"/>
        <end position="682"/>
    </location>
</feature>
<dbReference type="Pfam" id="PF00817">
    <property type="entry name" value="IMS"/>
    <property type="match status" value="1"/>
</dbReference>
<protein>
    <recommendedName>
        <fullName evidence="1">DNA polymerase kappa</fullName>
    </recommendedName>
</protein>
<dbReference type="Gene3D" id="3.30.70.270">
    <property type="match status" value="1"/>
</dbReference>
<dbReference type="Gene3D" id="3.40.1170.60">
    <property type="match status" value="1"/>
</dbReference>
<dbReference type="GO" id="GO:0003684">
    <property type="term" value="F:damaged DNA binding"/>
    <property type="evidence" value="ECO:0007669"/>
    <property type="project" value="InterPro"/>
</dbReference>
<dbReference type="FunFam" id="1.10.150.810:FF:000003">
    <property type="entry name" value="DNA polymerase kappa subunit"/>
    <property type="match status" value="1"/>
</dbReference>
<dbReference type="Gene3D" id="1.10.150.20">
    <property type="entry name" value="5' to 3' exonuclease, C-terminal subdomain"/>
    <property type="match status" value="1"/>
</dbReference>
<dbReference type="PROSITE" id="PS50173">
    <property type="entry name" value="UMUC"/>
    <property type="match status" value="1"/>
</dbReference>
<feature type="region of interest" description="Disordered" evidence="2">
    <location>
        <begin position="519"/>
        <end position="577"/>
    </location>
</feature>
<dbReference type="FunFam" id="1.10.150.810:FF:000001">
    <property type="entry name" value="DNA polymerase kappa"/>
    <property type="match status" value="1"/>
</dbReference>
<evidence type="ECO:0000256" key="1">
    <source>
        <dbReference type="ARBA" id="ARBA00016178"/>
    </source>
</evidence>
<name>A0AAE1C1X0_9PEZI</name>
<sequence length="682" mass="77664">MPRHNDDLATEAEVAVAEDNPLPPTAPAASQYHTLKYSLLGPSLTKSGQDGVDQKKVSEIIYNASKGSKYFNNEEHKDKNLTVKINRILAKKRELQRIEAQGGLKQERKKADDYIAELEYSRDLSQAIVHIDCDAFYAAVEELDRPELKDVPFAVGVGVLTTCNYEARKFGCRSGMAGFVADKLCPELIHIPLNFEKYTAKAKEVRAVLEQYDPRFESASIDEAYLNITQYCQDHNMEPEDVVEQMRAEVHLEAKITISAGIAANAKLAKICSNKNKPNGQYKLPSDRASIIGFMRHLPTRKVNGIGRVFERELDAIGIKTCGDIYDQRHYLNALFGEKAFQFLMSVHLGLGRTDVRPVEEHERKSVGTESTFHDMENPEDLRAKLRWTAEELEKDMKRTEFKGRTLVLKIKLHTYEVLNRQIQPPKAVYTADDLFHYAWPMLQKYIKELPGMKLRLMGLRCTHLVSMKKGDVDFFGRARQLTSELSKGGYPDGAKVDVDEEGWQKWPDEEFEYAARMEKEEEMEELERLSQQQEQQKQDYEHGYVDEEGDENGDQPPPSAQKPKYDPDGAPSDYRRYGNGFAWRSILEEEAAQAAQEAKVLIEQWNCPICSMPQPAEERQFNEHIDGCLSRQTIKEIVRTTDDETAEARSTQPANTAKRKRGRPPAVNTGGAERRKKAFFA</sequence>
<dbReference type="InterPro" id="IPR043128">
    <property type="entry name" value="Rev_trsase/Diguanyl_cyclase"/>
</dbReference>
<dbReference type="GO" id="GO:0005634">
    <property type="term" value="C:nucleus"/>
    <property type="evidence" value="ECO:0007669"/>
    <property type="project" value="TreeGrafter"/>
</dbReference>
<dbReference type="InterPro" id="IPR043502">
    <property type="entry name" value="DNA/RNA_pol_sf"/>
</dbReference>
<dbReference type="GO" id="GO:0006281">
    <property type="term" value="P:DNA repair"/>
    <property type="evidence" value="ECO:0007669"/>
    <property type="project" value="InterPro"/>
</dbReference>
<dbReference type="InterPro" id="IPR050116">
    <property type="entry name" value="DNA_polymerase-Y"/>
</dbReference>
<dbReference type="FunFam" id="3.40.1170.60:FF:000012">
    <property type="entry name" value="Putative DNA-directed polymerase kappa"/>
    <property type="match status" value="1"/>
</dbReference>
<dbReference type="Pfam" id="PF11799">
    <property type="entry name" value="IMS_C"/>
    <property type="match status" value="1"/>
</dbReference>